<reference evidence="6 7" key="1">
    <citation type="submission" date="2015-04" db="EMBL/GenBank/DDBJ databases">
        <title>Complete genome sequence of Schizopora paradoxa KUC8140, a cosmopolitan wood degrader in East Asia.</title>
        <authorList>
            <consortium name="DOE Joint Genome Institute"/>
            <person name="Min B."/>
            <person name="Park H."/>
            <person name="Jang Y."/>
            <person name="Kim J.-J."/>
            <person name="Kim K.H."/>
            <person name="Pangilinan J."/>
            <person name="Lipzen A."/>
            <person name="Riley R."/>
            <person name="Grigoriev I.V."/>
            <person name="Spatafora J.W."/>
            <person name="Choi I.-G."/>
        </authorList>
    </citation>
    <scope>NUCLEOTIDE SEQUENCE [LARGE SCALE GENOMIC DNA]</scope>
    <source>
        <strain evidence="6 7">KUC8140</strain>
    </source>
</reference>
<evidence type="ECO:0000259" key="5">
    <source>
        <dbReference type="PROSITE" id="PS50865"/>
    </source>
</evidence>
<keyword evidence="2 4" id="KW-0863">Zinc-finger</keyword>
<gene>
    <name evidence="6" type="ORF">SCHPADRAFT_942587</name>
</gene>
<feature type="domain" description="MYND-type" evidence="5">
    <location>
        <begin position="430"/>
        <end position="472"/>
    </location>
</feature>
<keyword evidence="1" id="KW-0479">Metal-binding</keyword>
<dbReference type="Pfam" id="PF01753">
    <property type="entry name" value="zf-MYND"/>
    <property type="match status" value="1"/>
</dbReference>
<evidence type="ECO:0000256" key="3">
    <source>
        <dbReference type="ARBA" id="ARBA00022833"/>
    </source>
</evidence>
<name>A0A0H2RGU7_9AGAM</name>
<dbReference type="InParanoid" id="A0A0H2RGU7"/>
<protein>
    <recommendedName>
        <fullName evidence="5">MYND-type domain-containing protein</fullName>
    </recommendedName>
</protein>
<sequence>METSARNIEEEPGARFKVHLLYAFGYEQTFSIYPDDVLPGVFCFCCGMLREIIVFVEEAIDADLNTWIGHCSPAFAALDALASNRMRRCIGIDGGPFATLILEHWAELYLDLGTFFRLSRTRDLQLRSTDAWMINGRIGRVLSSFFKNSAVRNYFGDDLDLRKLAWGLWLGSGVLESNEANMACGEMAVALMLLSANEDELGLRPTSAVMFPVCMAVCDEFGGRDAVAEIAFKSVQRTAMSKDIDFIAYLLPQQLAVLSMLAHCEVDSTSQIARIIREQDGVAKLIEGALNVISLAQDDTHQTIPDCVVGAFIRLIDRLAIESYIHLEQAIQSSLLRIPILMQSAENVFTESTHSACSDLITKLSCFLSHYSIIQALVDQFRNLTTEEEACMLGEGMVENAWKDLKHNLIGSFIMKRMFDACTGPLPKFCNNCANLITERSFLQCDGCMRVTYCSVEGQEMDLKEGRHSESCRNDDDDKSAIERDVPFLHFVANKYVRTVYKYLFGQNSLSSAERTIFVFDATETREHFTVTVKSRYFAERELHSRRM</sequence>
<keyword evidence="3" id="KW-0862">Zinc</keyword>
<keyword evidence="7" id="KW-1185">Reference proteome</keyword>
<organism evidence="6 7">
    <name type="scientific">Schizopora paradoxa</name>
    <dbReference type="NCBI Taxonomy" id="27342"/>
    <lineage>
        <taxon>Eukaryota</taxon>
        <taxon>Fungi</taxon>
        <taxon>Dikarya</taxon>
        <taxon>Basidiomycota</taxon>
        <taxon>Agaricomycotina</taxon>
        <taxon>Agaricomycetes</taxon>
        <taxon>Hymenochaetales</taxon>
        <taxon>Schizoporaceae</taxon>
        <taxon>Schizopora</taxon>
    </lineage>
</organism>
<dbReference type="PROSITE" id="PS50865">
    <property type="entry name" value="ZF_MYND_2"/>
    <property type="match status" value="1"/>
</dbReference>
<dbReference type="Gene3D" id="6.10.140.2220">
    <property type="match status" value="1"/>
</dbReference>
<accession>A0A0H2RGU7</accession>
<proteinExistence type="predicted"/>
<dbReference type="GO" id="GO:0008270">
    <property type="term" value="F:zinc ion binding"/>
    <property type="evidence" value="ECO:0007669"/>
    <property type="project" value="UniProtKB-KW"/>
</dbReference>
<dbReference type="Proteomes" id="UP000053477">
    <property type="component" value="Unassembled WGS sequence"/>
</dbReference>
<evidence type="ECO:0000313" key="6">
    <source>
        <dbReference type="EMBL" id="KLO10802.1"/>
    </source>
</evidence>
<dbReference type="InterPro" id="IPR002893">
    <property type="entry name" value="Znf_MYND"/>
</dbReference>
<dbReference type="EMBL" id="KQ086017">
    <property type="protein sequence ID" value="KLO10802.1"/>
    <property type="molecule type" value="Genomic_DNA"/>
</dbReference>
<dbReference type="AlphaFoldDB" id="A0A0H2RGU7"/>
<evidence type="ECO:0000313" key="7">
    <source>
        <dbReference type="Proteomes" id="UP000053477"/>
    </source>
</evidence>
<dbReference type="SUPFAM" id="SSF144232">
    <property type="entry name" value="HIT/MYND zinc finger-like"/>
    <property type="match status" value="1"/>
</dbReference>
<evidence type="ECO:0000256" key="4">
    <source>
        <dbReference type="PROSITE-ProRule" id="PRU00134"/>
    </source>
</evidence>
<evidence type="ECO:0000256" key="1">
    <source>
        <dbReference type="ARBA" id="ARBA00022723"/>
    </source>
</evidence>
<evidence type="ECO:0000256" key="2">
    <source>
        <dbReference type="ARBA" id="ARBA00022771"/>
    </source>
</evidence>